<sequence>MPETTSSGDRAVRHSRAVQRPARHVRPARGGTGRRVARVAAATVGVLALGGTSGAVALYAQVQGGIDAADVDQFLGDDRPAAPEEAPADGYAGRPLNILVMGTDVRDGENADLAGEVDGMRSDTTMLVHLSADRSRVDVVSVPRDSLVDIPSCTLEDGSTTEPRSDEMFNEAFSIGAGGTGNLAAAAACTRRTFEQASGLRTDESIVVKMDGVRDVIDALGGVPMDLPEAMDSPKAGLHVPAGPQTFDGTTALQFLRARTGTGNGLEMGSDLARIERQQQLVDALAAQVQGAGLLTDPGTLMPVLTSVTRSLSISEGLADVRDLAGLALTLRDVDPATLQPVTVPVAEAPQDRDRVVWTSQAQDLWDRIAADQPLTDAAGATAGATAGA</sequence>
<dbReference type="NCBIfam" id="TIGR00350">
    <property type="entry name" value="lytR_cpsA_psr"/>
    <property type="match status" value="1"/>
</dbReference>
<feature type="compositionally biased region" description="Basic residues" evidence="2">
    <location>
        <begin position="13"/>
        <end position="27"/>
    </location>
</feature>
<comment type="similarity">
    <text evidence="1">Belongs to the LytR/CpsA/Psr (LCP) family.</text>
</comment>
<dbReference type="InterPro" id="IPR050922">
    <property type="entry name" value="LytR/CpsA/Psr_CW_biosynth"/>
</dbReference>
<evidence type="ECO:0000313" key="4">
    <source>
        <dbReference type="EMBL" id="TKR22729.1"/>
    </source>
</evidence>
<dbReference type="PANTHER" id="PTHR33392:SF6">
    <property type="entry name" value="POLYISOPRENYL-TEICHOIC ACID--PEPTIDOGLYCAN TEICHOIC ACID TRANSFERASE TAGU"/>
    <property type="match status" value="1"/>
</dbReference>
<name>A0A7Z8NP89_9CELL</name>
<gene>
    <name evidence="4" type="ORF">FA014_14910</name>
</gene>
<accession>A0A7Z8NP89</accession>
<protein>
    <submittedName>
        <fullName evidence="4">LytR family transcriptional regulator</fullName>
    </submittedName>
</protein>
<evidence type="ECO:0000259" key="3">
    <source>
        <dbReference type="Pfam" id="PF03816"/>
    </source>
</evidence>
<feature type="region of interest" description="Disordered" evidence="2">
    <location>
        <begin position="1"/>
        <end position="33"/>
    </location>
</feature>
<reference evidence="4 5" key="1">
    <citation type="submission" date="2019-05" db="EMBL/GenBank/DDBJ databases">
        <title>Genome sequence of Cellulomonas hominis strain CS1.</title>
        <authorList>
            <person name="Belmont J."/>
            <person name="Maclea K.S."/>
        </authorList>
    </citation>
    <scope>NUCLEOTIDE SEQUENCE [LARGE SCALE GENOMIC DNA]</scope>
    <source>
        <strain evidence="4 5">CS1</strain>
    </source>
</reference>
<dbReference type="InterPro" id="IPR004474">
    <property type="entry name" value="LytR_CpsA_psr"/>
</dbReference>
<organism evidence="4 5">
    <name type="scientific">Cellulomonas hominis</name>
    <dbReference type="NCBI Taxonomy" id="156981"/>
    <lineage>
        <taxon>Bacteria</taxon>
        <taxon>Bacillati</taxon>
        <taxon>Actinomycetota</taxon>
        <taxon>Actinomycetes</taxon>
        <taxon>Micrococcales</taxon>
        <taxon>Cellulomonadaceae</taxon>
        <taxon>Cellulomonas</taxon>
    </lineage>
</organism>
<dbReference type="PANTHER" id="PTHR33392">
    <property type="entry name" value="POLYISOPRENYL-TEICHOIC ACID--PEPTIDOGLYCAN TEICHOIC ACID TRANSFERASE TAGU"/>
    <property type="match status" value="1"/>
</dbReference>
<evidence type="ECO:0000256" key="1">
    <source>
        <dbReference type="ARBA" id="ARBA00006068"/>
    </source>
</evidence>
<dbReference type="OrthoDB" id="9782542at2"/>
<comment type="caution">
    <text evidence="4">The sequence shown here is derived from an EMBL/GenBank/DDBJ whole genome shotgun (WGS) entry which is preliminary data.</text>
</comment>
<dbReference type="Proteomes" id="UP000308121">
    <property type="component" value="Unassembled WGS sequence"/>
</dbReference>
<evidence type="ECO:0000256" key="2">
    <source>
        <dbReference type="SAM" id="MobiDB-lite"/>
    </source>
</evidence>
<evidence type="ECO:0000313" key="5">
    <source>
        <dbReference type="Proteomes" id="UP000308121"/>
    </source>
</evidence>
<dbReference type="RefSeq" id="WP_154730443.1">
    <property type="nucleotide sequence ID" value="NZ_SZYE01000147.1"/>
</dbReference>
<feature type="domain" description="Cell envelope-related transcriptional attenuator" evidence="3">
    <location>
        <begin position="121"/>
        <end position="290"/>
    </location>
</feature>
<dbReference type="EMBL" id="SZYE01000147">
    <property type="protein sequence ID" value="TKR22729.1"/>
    <property type="molecule type" value="Genomic_DNA"/>
</dbReference>
<dbReference type="Pfam" id="PF03816">
    <property type="entry name" value="LytR_cpsA_psr"/>
    <property type="match status" value="1"/>
</dbReference>
<proteinExistence type="inferred from homology"/>
<dbReference type="AlphaFoldDB" id="A0A7Z8NP89"/>
<dbReference type="Gene3D" id="3.40.630.190">
    <property type="entry name" value="LCP protein"/>
    <property type="match status" value="1"/>
</dbReference>